<gene>
    <name evidence="6" type="ORF">SAMN02982931_04239</name>
</gene>
<dbReference type="STRING" id="665467.SAMN02982931_04239"/>
<dbReference type="InterPro" id="IPR050807">
    <property type="entry name" value="TransReg_Diox_bact_type"/>
</dbReference>
<dbReference type="InterPro" id="IPR001387">
    <property type="entry name" value="Cro/C1-type_HTH"/>
</dbReference>
<dbReference type="RefSeq" id="WP_090879816.1">
    <property type="nucleotide sequence ID" value="NZ_FMXQ01000010.1"/>
</dbReference>
<keyword evidence="4" id="KW-0804">Transcription</keyword>
<dbReference type="PIRSF" id="PIRSF019251">
    <property type="entry name" value="Rv0465c"/>
    <property type="match status" value="1"/>
</dbReference>
<dbReference type="AlphaFoldDB" id="A0A1G6E7X8"/>
<organism evidence="6 7">
    <name type="scientific">Bauldia litoralis</name>
    <dbReference type="NCBI Taxonomy" id="665467"/>
    <lineage>
        <taxon>Bacteria</taxon>
        <taxon>Pseudomonadati</taxon>
        <taxon>Pseudomonadota</taxon>
        <taxon>Alphaproteobacteria</taxon>
        <taxon>Hyphomicrobiales</taxon>
        <taxon>Kaistiaceae</taxon>
        <taxon>Bauldia</taxon>
    </lineage>
</organism>
<dbReference type="SUPFAM" id="SSF47413">
    <property type="entry name" value="lambda repressor-like DNA-binding domains"/>
    <property type="match status" value="1"/>
</dbReference>
<dbReference type="InterPro" id="IPR018653">
    <property type="entry name" value="ScfR_C"/>
</dbReference>
<proteinExistence type="inferred from homology"/>
<keyword evidence="2" id="KW-0805">Transcription regulation</keyword>
<feature type="domain" description="HTH cro/C1-type" evidence="5">
    <location>
        <begin position="10"/>
        <end position="64"/>
    </location>
</feature>
<dbReference type="PANTHER" id="PTHR46797:SF23">
    <property type="entry name" value="HTH-TYPE TRANSCRIPTIONAL REGULATOR SUTR"/>
    <property type="match status" value="1"/>
</dbReference>
<evidence type="ECO:0000256" key="2">
    <source>
        <dbReference type="ARBA" id="ARBA00023015"/>
    </source>
</evidence>
<dbReference type="Pfam" id="PF01381">
    <property type="entry name" value="HTH_3"/>
    <property type="match status" value="1"/>
</dbReference>
<evidence type="ECO:0000256" key="4">
    <source>
        <dbReference type="ARBA" id="ARBA00023163"/>
    </source>
</evidence>
<dbReference type="PROSITE" id="PS50943">
    <property type="entry name" value="HTH_CROC1"/>
    <property type="match status" value="1"/>
</dbReference>
<evidence type="ECO:0000256" key="3">
    <source>
        <dbReference type="ARBA" id="ARBA00023125"/>
    </source>
</evidence>
<reference evidence="6 7" key="1">
    <citation type="submission" date="2016-10" db="EMBL/GenBank/DDBJ databases">
        <authorList>
            <person name="de Groot N.N."/>
        </authorList>
    </citation>
    <scope>NUCLEOTIDE SEQUENCE [LARGE SCALE GENOMIC DNA]</scope>
    <source>
        <strain evidence="6 7">ATCC 35022</strain>
    </source>
</reference>
<dbReference type="PANTHER" id="PTHR46797">
    <property type="entry name" value="HTH-TYPE TRANSCRIPTIONAL REGULATOR"/>
    <property type="match status" value="1"/>
</dbReference>
<evidence type="ECO:0000256" key="1">
    <source>
        <dbReference type="ARBA" id="ARBA00007227"/>
    </source>
</evidence>
<evidence type="ECO:0000259" key="5">
    <source>
        <dbReference type="PROSITE" id="PS50943"/>
    </source>
</evidence>
<comment type="similarity">
    <text evidence="1">Belongs to the short-chain fatty acyl-CoA assimilation regulator (ScfR) family.</text>
</comment>
<dbReference type="Gene3D" id="1.10.260.40">
    <property type="entry name" value="lambda repressor-like DNA-binding domains"/>
    <property type="match status" value="1"/>
</dbReference>
<dbReference type="InterPro" id="IPR026281">
    <property type="entry name" value="HTH_RamB"/>
</dbReference>
<keyword evidence="7" id="KW-1185">Reference proteome</keyword>
<dbReference type="Pfam" id="PF06114">
    <property type="entry name" value="Peptidase_M78"/>
    <property type="match status" value="1"/>
</dbReference>
<evidence type="ECO:0000313" key="6">
    <source>
        <dbReference type="EMBL" id="SDB53491.1"/>
    </source>
</evidence>
<dbReference type="GO" id="GO:0003700">
    <property type="term" value="F:DNA-binding transcription factor activity"/>
    <property type="evidence" value="ECO:0007669"/>
    <property type="project" value="TreeGrafter"/>
</dbReference>
<dbReference type="SMART" id="SM00530">
    <property type="entry name" value="HTH_XRE"/>
    <property type="match status" value="1"/>
</dbReference>
<dbReference type="Pfam" id="PF09856">
    <property type="entry name" value="ScfRs"/>
    <property type="match status" value="1"/>
</dbReference>
<evidence type="ECO:0000313" key="7">
    <source>
        <dbReference type="Proteomes" id="UP000199071"/>
    </source>
</evidence>
<sequence>MKAMRIGGKLRRLRQERHLTQAQMARELGISASYLTLLESNQRPVTVRVLLKLVERFQVDLQSFAADTDQRLSLELMEAFSDPIFEGAEVKTTDVQELVSLLPAVGRAMIDLYEAYRRHLPADATTSAGEDASETPPVSIPSEEVTEFIQKRLNHFPELEEAAEALWREDGLSIHTLQQDLMTVLRQRHGTEVEIRPADAMKGRSRRYDQLARRLQISEMLPPSSRLFQIAHQIAYLGHHPALDRIAASGNFSSSDAEALMRTALANYFASAVMMPYRMFIEAARATRYDIDILRNRFGVSFEQVCHRLTTLRRPGDEGVPFHFIRVDIAGNISKRFSASGIHIARFGAACPRWNVYDAFSTPGMLRVQISRMPDGGSFFCVARTTGRATALSPTSGLPHRVGQRAIGLGCDVRHAGEIVYADGLNVADPQIATPIGVSCRTCPRTDCAERAMPSLFQKLHIDENVRGPSTYVQA</sequence>
<protein>
    <recommendedName>
        <fullName evidence="5">HTH cro/C1-type domain-containing protein</fullName>
    </recommendedName>
</protein>
<dbReference type="CDD" id="cd00093">
    <property type="entry name" value="HTH_XRE"/>
    <property type="match status" value="1"/>
</dbReference>
<dbReference type="Proteomes" id="UP000199071">
    <property type="component" value="Unassembled WGS sequence"/>
</dbReference>
<dbReference type="InterPro" id="IPR010982">
    <property type="entry name" value="Lambda_DNA-bd_dom_sf"/>
</dbReference>
<dbReference type="GO" id="GO:0005829">
    <property type="term" value="C:cytosol"/>
    <property type="evidence" value="ECO:0007669"/>
    <property type="project" value="TreeGrafter"/>
</dbReference>
<name>A0A1G6E7X8_9HYPH</name>
<dbReference type="OrthoDB" id="1123084at2"/>
<dbReference type="EMBL" id="FMXQ01000010">
    <property type="protein sequence ID" value="SDB53491.1"/>
    <property type="molecule type" value="Genomic_DNA"/>
</dbReference>
<keyword evidence="3" id="KW-0238">DNA-binding</keyword>
<dbReference type="GO" id="GO:0003677">
    <property type="term" value="F:DNA binding"/>
    <property type="evidence" value="ECO:0007669"/>
    <property type="project" value="UniProtKB-KW"/>
</dbReference>
<accession>A0A1G6E7X8</accession>
<dbReference type="InterPro" id="IPR010359">
    <property type="entry name" value="IrrE_HExxH"/>
</dbReference>